<sequence>MYYTTSVRIEIRPSAKDHLITEAEIRAVISFPALSLEVDPRIPNAVPVLFIGPAVVNEPWIEVIADFRNPEVADVFHAMMLRPSVVASYELNEFIGPEYAPQRA</sequence>
<organism evidence="1 2">
    <name type="scientific">Mycobacterium heidelbergense</name>
    <dbReference type="NCBI Taxonomy" id="53376"/>
    <lineage>
        <taxon>Bacteria</taxon>
        <taxon>Bacillati</taxon>
        <taxon>Actinomycetota</taxon>
        <taxon>Actinomycetes</taxon>
        <taxon>Mycobacteriales</taxon>
        <taxon>Mycobacteriaceae</taxon>
        <taxon>Mycobacterium</taxon>
        <taxon>Mycobacterium simiae complex</taxon>
    </lineage>
</organism>
<dbReference type="EMBL" id="MVHR01000003">
    <property type="protein sequence ID" value="ORA76024.1"/>
    <property type="molecule type" value="Genomic_DNA"/>
</dbReference>
<protein>
    <submittedName>
        <fullName evidence="1">Uncharacterized protein</fullName>
    </submittedName>
</protein>
<name>A0A1X0DUF5_MYCHE</name>
<keyword evidence="2" id="KW-1185">Reference proteome</keyword>
<proteinExistence type="predicted"/>
<dbReference type="STRING" id="53376.BST25_03350"/>
<comment type="caution">
    <text evidence="1">The sequence shown here is derived from an EMBL/GenBank/DDBJ whole genome shotgun (WGS) entry which is preliminary data.</text>
</comment>
<evidence type="ECO:0000313" key="1">
    <source>
        <dbReference type="EMBL" id="ORA76024.1"/>
    </source>
</evidence>
<reference evidence="1 2" key="1">
    <citation type="submission" date="2017-02" db="EMBL/GenBank/DDBJ databases">
        <title>The new phylogeny of genus Mycobacterium.</title>
        <authorList>
            <person name="Tortoli E."/>
            <person name="Trovato A."/>
            <person name="Cirillo D.M."/>
        </authorList>
    </citation>
    <scope>NUCLEOTIDE SEQUENCE [LARGE SCALE GENOMIC DNA]</scope>
    <source>
        <strain evidence="1 2">DSM 44471</strain>
    </source>
</reference>
<gene>
    <name evidence="1" type="ORF">BST25_03350</name>
</gene>
<accession>A0A1X0DUF5</accession>
<dbReference type="AlphaFoldDB" id="A0A1X0DUF5"/>
<evidence type="ECO:0000313" key="2">
    <source>
        <dbReference type="Proteomes" id="UP000192566"/>
    </source>
</evidence>
<dbReference type="Proteomes" id="UP000192566">
    <property type="component" value="Unassembled WGS sequence"/>
</dbReference>